<sequence>MQTSTRRARSRYRLLDVRATERITPRMVRVTLGGEELADFVSSGSDQRIKLCLPQPGQPTPLGRDRAEVFALPREQQPKQRTYTVRWFSAQRLELAIDFVVHDHDGPGSTWASRVRPGEQIVAVGPSPSYEPNPEADRLVLAGDETALPAMAAILEELPAEAKVRVFAEVADAAERQDIASAADVEWTWLHRDGVPAGESDLLVEAVRSADLGPVPYVWVGAEADAVQALREHCQRTLGLDRRRVYALAYWRRGGAATS</sequence>
<dbReference type="InterPro" id="IPR017927">
    <property type="entry name" value="FAD-bd_FR_type"/>
</dbReference>
<feature type="domain" description="FAD-binding FR-type" evidence="1">
    <location>
        <begin position="10"/>
        <end position="133"/>
    </location>
</feature>
<dbReference type="Gene3D" id="2.40.30.10">
    <property type="entry name" value="Translation factors"/>
    <property type="match status" value="1"/>
</dbReference>
<protein>
    <submittedName>
        <fullName evidence="2">Siderophore-interacting protein</fullName>
    </submittedName>
</protein>
<gene>
    <name evidence="2" type="ORF">GCM10009533_45930</name>
</gene>
<evidence type="ECO:0000313" key="2">
    <source>
        <dbReference type="EMBL" id="GAA0541698.1"/>
    </source>
</evidence>
<organism evidence="2 3">
    <name type="scientific">Saccharopolyspora erythraea</name>
    <name type="common">Streptomyces erythraeus</name>
    <dbReference type="NCBI Taxonomy" id="1836"/>
    <lineage>
        <taxon>Bacteria</taxon>
        <taxon>Bacillati</taxon>
        <taxon>Actinomycetota</taxon>
        <taxon>Actinomycetes</taxon>
        <taxon>Pseudonocardiales</taxon>
        <taxon>Pseudonocardiaceae</taxon>
        <taxon>Saccharopolyspora</taxon>
    </lineage>
</organism>
<dbReference type="RefSeq" id="WP_009946936.1">
    <property type="nucleotide sequence ID" value="NZ_BAAAGS010000033.1"/>
</dbReference>
<reference evidence="2 3" key="1">
    <citation type="journal article" date="2019" name="Int. J. Syst. Evol. Microbiol.">
        <title>The Global Catalogue of Microorganisms (GCM) 10K type strain sequencing project: providing services to taxonomists for standard genome sequencing and annotation.</title>
        <authorList>
            <consortium name="The Broad Institute Genomics Platform"/>
            <consortium name="The Broad Institute Genome Sequencing Center for Infectious Disease"/>
            <person name="Wu L."/>
            <person name="Ma J."/>
        </authorList>
    </citation>
    <scope>NUCLEOTIDE SEQUENCE [LARGE SCALE GENOMIC DNA]</scope>
    <source>
        <strain evidence="2 3">JCM 10303</strain>
    </source>
</reference>
<dbReference type="InterPro" id="IPR013113">
    <property type="entry name" value="SIP_FAD-bd"/>
</dbReference>
<dbReference type="InterPro" id="IPR017938">
    <property type="entry name" value="Riboflavin_synthase-like_b-brl"/>
</dbReference>
<comment type="caution">
    <text evidence="2">The sequence shown here is derived from an EMBL/GenBank/DDBJ whole genome shotgun (WGS) entry which is preliminary data.</text>
</comment>
<dbReference type="InterPro" id="IPR039261">
    <property type="entry name" value="FNR_nucleotide-bd"/>
</dbReference>
<evidence type="ECO:0000259" key="1">
    <source>
        <dbReference type="PROSITE" id="PS51384"/>
    </source>
</evidence>
<keyword evidence="3" id="KW-1185">Reference proteome</keyword>
<dbReference type="EMBL" id="BAAAGS010000033">
    <property type="protein sequence ID" value="GAA0541698.1"/>
    <property type="molecule type" value="Genomic_DNA"/>
</dbReference>
<dbReference type="PANTHER" id="PTHR30157:SF0">
    <property type="entry name" value="NADPH-DEPENDENT FERRIC-CHELATE REDUCTASE"/>
    <property type="match status" value="1"/>
</dbReference>
<proteinExistence type="predicted"/>
<dbReference type="PROSITE" id="PS51384">
    <property type="entry name" value="FAD_FR"/>
    <property type="match status" value="1"/>
</dbReference>
<dbReference type="Pfam" id="PF08021">
    <property type="entry name" value="FAD_binding_9"/>
    <property type="match status" value="1"/>
</dbReference>
<dbReference type="Proteomes" id="UP001500729">
    <property type="component" value="Unassembled WGS sequence"/>
</dbReference>
<evidence type="ECO:0000313" key="3">
    <source>
        <dbReference type="Proteomes" id="UP001500729"/>
    </source>
</evidence>
<dbReference type="InterPro" id="IPR039374">
    <property type="entry name" value="SIP_fam"/>
</dbReference>
<dbReference type="CDD" id="cd06193">
    <property type="entry name" value="siderophore_interacting"/>
    <property type="match status" value="1"/>
</dbReference>
<accession>A0ABN1DEQ3</accession>
<dbReference type="PANTHER" id="PTHR30157">
    <property type="entry name" value="FERRIC REDUCTASE, NADPH-DEPENDENT"/>
    <property type="match status" value="1"/>
</dbReference>
<dbReference type="Pfam" id="PF04954">
    <property type="entry name" value="SIP"/>
    <property type="match status" value="1"/>
</dbReference>
<dbReference type="SUPFAM" id="SSF63380">
    <property type="entry name" value="Riboflavin synthase domain-like"/>
    <property type="match status" value="1"/>
</dbReference>
<dbReference type="Gene3D" id="3.40.50.80">
    <property type="entry name" value="Nucleotide-binding domain of ferredoxin-NADP reductase (FNR) module"/>
    <property type="match status" value="1"/>
</dbReference>
<name>A0ABN1DEQ3_SACER</name>
<dbReference type="InterPro" id="IPR007037">
    <property type="entry name" value="SIP_rossman_dom"/>
</dbReference>